<dbReference type="PROSITE" id="PS50935">
    <property type="entry name" value="SSB"/>
    <property type="match status" value="1"/>
</dbReference>
<dbReference type="Proteomes" id="UP000316747">
    <property type="component" value="Unassembled WGS sequence"/>
</dbReference>
<dbReference type="Pfam" id="PF00436">
    <property type="entry name" value="SSB"/>
    <property type="match status" value="1"/>
</dbReference>
<evidence type="ECO:0000313" key="4">
    <source>
        <dbReference type="EMBL" id="TQM58140.1"/>
    </source>
</evidence>
<dbReference type="GO" id="GO:0003697">
    <property type="term" value="F:single-stranded DNA binding"/>
    <property type="evidence" value="ECO:0007669"/>
    <property type="project" value="InterPro"/>
</dbReference>
<dbReference type="OrthoDB" id="5186768at2"/>
<dbReference type="InterPro" id="IPR000424">
    <property type="entry name" value="Primosome_PriB/ssb"/>
</dbReference>
<dbReference type="AlphaFoldDB" id="A0A543HIM0"/>
<feature type="region of interest" description="Disordered" evidence="3">
    <location>
        <begin position="1"/>
        <end position="32"/>
    </location>
</feature>
<dbReference type="Gene3D" id="2.40.50.140">
    <property type="entry name" value="Nucleic acid-binding proteins"/>
    <property type="match status" value="1"/>
</dbReference>
<dbReference type="EMBL" id="VFPM01000003">
    <property type="protein sequence ID" value="TQM58140.1"/>
    <property type="molecule type" value="Genomic_DNA"/>
</dbReference>
<accession>A0A543HIM0</accession>
<evidence type="ECO:0000256" key="3">
    <source>
        <dbReference type="SAM" id="MobiDB-lite"/>
    </source>
</evidence>
<reference evidence="4 5" key="1">
    <citation type="submission" date="2019-06" db="EMBL/GenBank/DDBJ databases">
        <title>Genome sequencing of plant associated microbes to promote plant fitness in Sorghum bicolor and Oryza sativa.</title>
        <authorList>
            <person name="Coleman-Derr D."/>
        </authorList>
    </citation>
    <scope>NUCLEOTIDE SEQUENCE [LARGE SCALE GENOMIC DNA]</scope>
    <source>
        <strain evidence="4 5">KV-663</strain>
    </source>
</reference>
<evidence type="ECO:0000313" key="5">
    <source>
        <dbReference type="Proteomes" id="UP000316747"/>
    </source>
</evidence>
<keyword evidence="1 2" id="KW-0238">DNA-binding</keyword>
<dbReference type="InterPro" id="IPR012340">
    <property type="entry name" value="NA-bd_OB-fold"/>
</dbReference>
<name>A0A543HIM0_9MICO</name>
<keyword evidence="5" id="KW-1185">Reference proteome</keyword>
<comment type="caution">
    <text evidence="4">The sequence shown here is derived from an EMBL/GenBank/DDBJ whole genome shotgun (WGS) entry which is preliminary data.</text>
</comment>
<evidence type="ECO:0000256" key="2">
    <source>
        <dbReference type="PROSITE-ProRule" id="PRU00252"/>
    </source>
</evidence>
<evidence type="ECO:0000256" key="1">
    <source>
        <dbReference type="ARBA" id="ARBA00023125"/>
    </source>
</evidence>
<organism evidence="4 5">
    <name type="scientific">Humibacillus xanthopallidus</name>
    <dbReference type="NCBI Taxonomy" id="412689"/>
    <lineage>
        <taxon>Bacteria</taxon>
        <taxon>Bacillati</taxon>
        <taxon>Actinomycetota</taxon>
        <taxon>Actinomycetes</taxon>
        <taxon>Micrococcales</taxon>
        <taxon>Intrasporangiaceae</taxon>
        <taxon>Humibacillus</taxon>
    </lineage>
</organism>
<sequence>MSRGGGDEPGGAPALNEVALRGRASAPGEERTLPSGDVIVTLRVIVSREGAAARRATGGAEVRRAPVDTIDVVCWTARTRRAALRLAAGDGVEVGGALRRRFYGGPAGRQSRYEVEAASVRRVARGAPVAS</sequence>
<gene>
    <name evidence="4" type="ORF">FBY41_3498</name>
</gene>
<proteinExistence type="predicted"/>
<dbReference type="RefSeq" id="WP_141845518.1">
    <property type="nucleotide sequence ID" value="NZ_VFPM01000003.1"/>
</dbReference>
<protein>
    <submittedName>
        <fullName evidence="4">Single-strand DNA-binding protein</fullName>
    </submittedName>
</protein>
<dbReference type="SUPFAM" id="SSF50249">
    <property type="entry name" value="Nucleic acid-binding proteins"/>
    <property type="match status" value="1"/>
</dbReference>